<protein>
    <recommendedName>
        <fullName evidence="1">Endonuclease/exonuclease/phosphatase domain-containing protein</fullName>
    </recommendedName>
</protein>
<dbReference type="InterPro" id="IPR005135">
    <property type="entry name" value="Endo/exonuclease/phosphatase"/>
</dbReference>
<reference evidence="2 3" key="1">
    <citation type="journal article" date="2021" name="Plant Biotechnol. J.">
        <title>Multi-omics assisted identification of the key and species-specific regulatory components of drought-tolerant mechanisms in Gossypium stocksii.</title>
        <authorList>
            <person name="Yu D."/>
            <person name="Ke L."/>
            <person name="Zhang D."/>
            <person name="Wu Y."/>
            <person name="Sun Y."/>
            <person name="Mei J."/>
            <person name="Sun J."/>
            <person name="Sun Y."/>
        </authorList>
    </citation>
    <scope>NUCLEOTIDE SEQUENCE [LARGE SCALE GENOMIC DNA]</scope>
    <source>
        <strain evidence="3">cv. E1</strain>
        <tissue evidence="2">Leaf</tissue>
    </source>
</reference>
<dbReference type="SUPFAM" id="SSF56219">
    <property type="entry name" value="DNase I-like"/>
    <property type="match status" value="1"/>
</dbReference>
<proteinExistence type="predicted"/>
<dbReference type="PANTHER" id="PTHR33710:SF77">
    <property type="entry name" value="DNASE I-LIKE SUPERFAMILY PROTEIN"/>
    <property type="match status" value="1"/>
</dbReference>
<gene>
    <name evidence="2" type="ORF">J1N35_013613</name>
</gene>
<feature type="domain" description="Endonuclease/exonuclease/phosphatase" evidence="1">
    <location>
        <begin position="91"/>
        <end position="214"/>
    </location>
</feature>
<name>A0A9D3VSS3_9ROSI</name>
<dbReference type="GO" id="GO:0003824">
    <property type="term" value="F:catalytic activity"/>
    <property type="evidence" value="ECO:0007669"/>
    <property type="project" value="InterPro"/>
</dbReference>
<keyword evidence="3" id="KW-1185">Reference proteome</keyword>
<evidence type="ECO:0000313" key="2">
    <source>
        <dbReference type="EMBL" id="KAH1096692.1"/>
    </source>
</evidence>
<evidence type="ECO:0000313" key="3">
    <source>
        <dbReference type="Proteomes" id="UP000828251"/>
    </source>
</evidence>
<dbReference type="AlphaFoldDB" id="A0A9D3VSS3"/>
<dbReference type="Gene3D" id="3.60.10.10">
    <property type="entry name" value="Endonuclease/exonuclease/phosphatase"/>
    <property type="match status" value="1"/>
</dbReference>
<dbReference type="EMBL" id="JAIQCV010000005">
    <property type="protein sequence ID" value="KAH1096692.1"/>
    <property type="molecule type" value="Genomic_DNA"/>
</dbReference>
<organism evidence="2 3">
    <name type="scientific">Gossypium stocksii</name>
    <dbReference type="NCBI Taxonomy" id="47602"/>
    <lineage>
        <taxon>Eukaryota</taxon>
        <taxon>Viridiplantae</taxon>
        <taxon>Streptophyta</taxon>
        <taxon>Embryophyta</taxon>
        <taxon>Tracheophyta</taxon>
        <taxon>Spermatophyta</taxon>
        <taxon>Magnoliopsida</taxon>
        <taxon>eudicotyledons</taxon>
        <taxon>Gunneridae</taxon>
        <taxon>Pentapetalae</taxon>
        <taxon>rosids</taxon>
        <taxon>malvids</taxon>
        <taxon>Malvales</taxon>
        <taxon>Malvaceae</taxon>
        <taxon>Malvoideae</taxon>
        <taxon>Gossypium</taxon>
    </lineage>
</organism>
<dbReference type="InterPro" id="IPR036691">
    <property type="entry name" value="Endo/exonu/phosph_ase_sf"/>
</dbReference>
<accession>A0A9D3VSS3</accession>
<dbReference type="Pfam" id="PF03372">
    <property type="entry name" value="Exo_endo_phos"/>
    <property type="match status" value="1"/>
</dbReference>
<dbReference type="OrthoDB" id="1001431at2759"/>
<sequence length="469" mass="54247">MISGIFLKGPKKKDSGDSQKIRKTSFALRGRESRFKASGNLRIPLAESMEVMAILLSPQTLSNSSTAELAEVASNLKENNGFGSQNFSGVHKPDIVSLLETRVSGAKADKIIAKLGFQFSHRVEAIGFFGGIWLGWNNFVRLKIPWMAIGDFNAILASFEKLGGLNKGRRCLHFGDFVDSVELHDLGFRRPHFTWHRGSLSEHLDRALANEAWIHNFPNCRITHLSRIKLDHRPLLLSFNPNISLPRGSSFRFLVGWFEHPNFDSFFKDSWECSGNFADTLGKFTQKLNEWNKKFYSNIINRKRDLIKRISNTQRKSDYSGSYHLNQEDLALRQELENLLHHEKLLWRQKARCDWLKFGDRNTKYFHFRTMQRRNNNRIYTIWDSEGNWIFEPESIEEEANDFFQKLYREIPAPLGTLPPNRFPQLDPRDISYLGKPVSNEEIKVALFDMALLKASGNDSFHALFFKKQ</sequence>
<dbReference type="PANTHER" id="PTHR33710">
    <property type="entry name" value="BNAC02G09200D PROTEIN"/>
    <property type="match status" value="1"/>
</dbReference>
<dbReference type="Proteomes" id="UP000828251">
    <property type="component" value="Unassembled WGS sequence"/>
</dbReference>
<comment type="caution">
    <text evidence="2">The sequence shown here is derived from an EMBL/GenBank/DDBJ whole genome shotgun (WGS) entry which is preliminary data.</text>
</comment>
<evidence type="ECO:0000259" key="1">
    <source>
        <dbReference type="Pfam" id="PF03372"/>
    </source>
</evidence>